<feature type="chain" id="PRO_5045674245" evidence="1">
    <location>
        <begin position="28"/>
        <end position="78"/>
    </location>
</feature>
<proteinExistence type="predicted"/>
<evidence type="ECO:0000313" key="2">
    <source>
        <dbReference type="EMBL" id="GAA4900684.1"/>
    </source>
</evidence>
<keyword evidence="3" id="KW-1185">Reference proteome</keyword>
<accession>A0ABP9FI10</accession>
<keyword evidence="1" id="KW-0732">Signal</keyword>
<comment type="caution">
    <text evidence="2">The sequence shown here is derived from an EMBL/GenBank/DDBJ whole genome shotgun (WGS) entry which is preliminary data.</text>
</comment>
<dbReference type="EMBL" id="BAABJZ010000103">
    <property type="protein sequence ID" value="GAA4900684.1"/>
    <property type="molecule type" value="Genomic_DNA"/>
</dbReference>
<feature type="signal peptide" evidence="1">
    <location>
        <begin position="1"/>
        <end position="27"/>
    </location>
</feature>
<gene>
    <name evidence="2" type="ORF">GCM10023333_38230</name>
</gene>
<dbReference type="Proteomes" id="UP001499988">
    <property type="component" value="Unassembled WGS sequence"/>
</dbReference>
<evidence type="ECO:0000256" key="1">
    <source>
        <dbReference type="SAM" id="SignalP"/>
    </source>
</evidence>
<organism evidence="2 3">
    <name type="scientific">Ferrimonas pelagia</name>
    <dbReference type="NCBI Taxonomy" id="1177826"/>
    <lineage>
        <taxon>Bacteria</taxon>
        <taxon>Pseudomonadati</taxon>
        <taxon>Pseudomonadota</taxon>
        <taxon>Gammaproteobacteria</taxon>
        <taxon>Alteromonadales</taxon>
        <taxon>Ferrimonadaceae</taxon>
        <taxon>Ferrimonas</taxon>
    </lineage>
</organism>
<reference evidence="3" key="1">
    <citation type="journal article" date="2019" name="Int. J. Syst. Evol. Microbiol.">
        <title>The Global Catalogue of Microorganisms (GCM) 10K type strain sequencing project: providing services to taxonomists for standard genome sequencing and annotation.</title>
        <authorList>
            <consortium name="The Broad Institute Genomics Platform"/>
            <consortium name="The Broad Institute Genome Sequencing Center for Infectious Disease"/>
            <person name="Wu L."/>
            <person name="Ma J."/>
        </authorList>
    </citation>
    <scope>NUCLEOTIDE SEQUENCE [LARGE SCALE GENOMIC DNA]</scope>
    <source>
        <strain evidence="3">JCM 18401</strain>
    </source>
</reference>
<evidence type="ECO:0000313" key="3">
    <source>
        <dbReference type="Proteomes" id="UP001499988"/>
    </source>
</evidence>
<sequence length="78" mass="8909">MFLRNRKHLKGMLLTGAAALLALSAYGWLQQECTGTCLQAEAKLKWHQWIAGSDSGQIHFVDLLELLYRPQDNRRPTQ</sequence>
<name>A0ABP9FI10_9GAMM</name>
<protein>
    <submittedName>
        <fullName evidence="2">Uncharacterized protein</fullName>
    </submittedName>
</protein>
<dbReference type="RefSeq" id="WP_345337096.1">
    <property type="nucleotide sequence ID" value="NZ_BAABJZ010000103.1"/>
</dbReference>